<protein>
    <recommendedName>
        <fullName evidence="3">Nephrocystin-3</fullName>
    </recommendedName>
</protein>
<evidence type="ECO:0008006" key="3">
    <source>
        <dbReference type="Google" id="ProtNLM"/>
    </source>
</evidence>
<dbReference type="HOGENOM" id="CLU_2119631_0_0_11"/>
<dbReference type="PATRIC" id="fig|1283301.3.peg.95"/>
<sequence length="114" mass="12288">MEQAVGRDHPWAIGCAKNGVAALAATGETDAAAALGRDAAERSARALGDDHILTISLRAGLALDLAELGHRAEAEKLHNDVAARLTVLLGPDHPHTQYILERHRPYWDFEPQPI</sequence>
<evidence type="ECO:0000313" key="1">
    <source>
        <dbReference type="EMBL" id="EPJ42845.1"/>
    </source>
</evidence>
<keyword evidence="2" id="KW-1185">Reference proteome</keyword>
<reference evidence="1 2" key="1">
    <citation type="submission" date="2013-02" db="EMBL/GenBank/DDBJ databases">
        <title>Draft Genome Sequence of Streptomyces afghaniensis, Which Produces Compounds of the Julimycin B-Complex.</title>
        <authorList>
            <person name="Gruening B.A."/>
            <person name="Praeg A."/>
            <person name="Erxleben A."/>
            <person name="Guenther S."/>
            <person name="Fiedler H.-P."/>
            <person name="Goodfellow M."/>
            <person name="Mueller M."/>
        </authorList>
    </citation>
    <scope>NUCLEOTIDE SEQUENCE [LARGE SCALE GENOMIC DNA]</scope>
    <source>
        <strain evidence="1 2">772</strain>
    </source>
</reference>
<dbReference type="EMBL" id="AOPY01000528">
    <property type="protein sequence ID" value="EPJ42845.1"/>
    <property type="molecule type" value="Genomic_DNA"/>
</dbReference>
<organism evidence="1 2">
    <name type="scientific">Streptomyces afghaniensis 772</name>
    <dbReference type="NCBI Taxonomy" id="1283301"/>
    <lineage>
        <taxon>Bacteria</taxon>
        <taxon>Bacillati</taxon>
        <taxon>Actinomycetota</taxon>
        <taxon>Actinomycetes</taxon>
        <taxon>Kitasatosporales</taxon>
        <taxon>Streptomycetaceae</taxon>
        <taxon>Streptomyces</taxon>
    </lineage>
</organism>
<name>S4N1W4_9ACTN</name>
<dbReference type="Proteomes" id="UP000015001">
    <property type="component" value="Unassembled WGS sequence"/>
</dbReference>
<dbReference type="InterPro" id="IPR011990">
    <property type="entry name" value="TPR-like_helical_dom_sf"/>
</dbReference>
<gene>
    <name evidence="1" type="ORF">STAFG_0100</name>
</gene>
<dbReference type="Gene3D" id="1.25.40.10">
    <property type="entry name" value="Tetratricopeptide repeat domain"/>
    <property type="match status" value="1"/>
</dbReference>
<dbReference type="Pfam" id="PF13374">
    <property type="entry name" value="TPR_10"/>
    <property type="match status" value="2"/>
</dbReference>
<accession>S4N1W4</accession>
<dbReference type="AlphaFoldDB" id="S4N1W4"/>
<proteinExistence type="predicted"/>
<comment type="caution">
    <text evidence="1">The sequence shown here is derived from an EMBL/GenBank/DDBJ whole genome shotgun (WGS) entry which is preliminary data.</text>
</comment>
<dbReference type="OrthoDB" id="580767at2"/>
<evidence type="ECO:0000313" key="2">
    <source>
        <dbReference type="Proteomes" id="UP000015001"/>
    </source>
</evidence>